<evidence type="ECO:0000256" key="1">
    <source>
        <dbReference type="SAM" id="Phobius"/>
    </source>
</evidence>
<evidence type="ECO:0000259" key="2">
    <source>
        <dbReference type="Pfam" id="PF00535"/>
    </source>
</evidence>
<comment type="caution">
    <text evidence="3">The sequence shown here is derived from an EMBL/GenBank/DDBJ whole genome shotgun (WGS) entry which is preliminary data.</text>
</comment>
<keyword evidence="1" id="KW-1133">Transmembrane helix</keyword>
<accession>A0A1F6AIT1</accession>
<keyword evidence="1" id="KW-0472">Membrane</keyword>
<dbReference type="InterPro" id="IPR001173">
    <property type="entry name" value="Glyco_trans_2-like"/>
</dbReference>
<name>A0A1F6AIT1_9BACT</name>
<dbReference type="Pfam" id="PF00535">
    <property type="entry name" value="Glycos_transf_2"/>
    <property type="match status" value="1"/>
</dbReference>
<keyword evidence="1" id="KW-0812">Transmembrane</keyword>
<feature type="transmembrane region" description="Helical" evidence="1">
    <location>
        <begin position="207"/>
        <end position="226"/>
    </location>
</feature>
<evidence type="ECO:0000313" key="4">
    <source>
        <dbReference type="Proteomes" id="UP000178759"/>
    </source>
</evidence>
<dbReference type="CDD" id="cd02511">
    <property type="entry name" value="Beta4Glucosyltransferase"/>
    <property type="match status" value="1"/>
</dbReference>
<dbReference type="STRING" id="1798392.A3A79_05440"/>
<dbReference type="PANTHER" id="PTHR43630">
    <property type="entry name" value="POLY-BETA-1,6-N-ACETYL-D-GLUCOSAMINE SYNTHASE"/>
    <property type="match status" value="1"/>
</dbReference>
<dbReference type="AlphaFoldDB" id="A0A1F6AIT1"/>
<protein>
    <recommendedName>
        <fullName evidence="2">Glycosyltransferase 2-like domain-containing protein</fullName>
    </recommendedName>
</protein>
<reference evidence="3 4" key="1">
    <citation type="journal article" date="2016" name="Nat. Commun.">
        <title>Thousands of microbial genomes shed light on interconnected biogeochemical processes in an aquifer system.</title>
        <authorList>
            <person name="Anantharaman K."/>
            <person name="Brown C.T."/>
            <person name="Hug L.A."/>
            <person name="Sharon I."/>
            <person name="Castelle C.J."/>
            <person name="Probst A.J."/>
            <person name="Thomas B.C."/>
            <person name="Singh A."/>
            <person name="Wilkins M.J."/>
            <person name="Karaoz U."/>
            <person name="Brodie E.L."/>
            <person name="Williams K.H."/>
            <person name="Hubbard S.S."/>
            <person name="Banfield J.F."/>
        </authorList>
    </citation>
    <scope>NUCLEOTIDE SEQUENCE [LARGE SCALE GENOMIC DNA]</scope>
</reference>
<evidence type="ECO:0000313" key="3">
    <source>
        <dbReference type="EMBL" id="OGG24598.1"/>
    </source>
</evidence>
<feature type="domain" description="Glycosyltransferase 2-like" evidence="2">
    <location>
        <begin position="3"/>
        <end position="95"/>
    </location>
</feature>
<dbReference type="InterPro" id="IPR029044">
    <property type="entry name" value="Nucleotide-diphossugar_trans"/>
</dbReference>
<proteinExistence type="predicted"/>
<dbReference type="PANTHER" id="PTHR43630:SF2">
    <property type="entry name" value="GLYCOSYLTRANSFERASE"/>
    <property type="match status" value="1"/>
</dbReference>
<dbReference type="Gene3D" id="3.90.550.10">
    <property type="entry name" value="Spore Coat Polysaccharide Biosynthesis Protein SpsA, Chain A"/>
    <property type="match status" value="1"/>
</dbReference>
<organism evidence="3 4">
    <name type="scientific">Candidatus Gottesmanbacteria bacterium RIFCSPLOWO2_01_FULL_43_11b</name>
    <dbReference type="NCBI Taxonomy" id="1798392"/>
    <lineage>
        <taxon>Bacteria</taxon>
        <taxon>Candidatus Gottesmaniibacteriota</taxon>
    </lineage>
</organism>
<gene>
    <name evidence="3" type="ORF">A3A79_05440</name>
</gene>
<dbReference type="SUPFAM" id="SSF53448">
    <property type="entry name" value="Nucleotide-diphospho-sugar transferases"/>
    <property type="match status" value="1"/>
</dbReference>
<dbReference type="EMBL" id="MFJV01000001">
    <property type="protein sequence ID" value="OGG24598.1"/>
    <property type="molecule type" value="Genomic_DNA"/>
</dbReference>
<sequence>MISAVILTHNDEKTIEKTLESVRFCDEVVVIDDDSKDKTVEIAKKFTSKIFTHEVKDDFAAQRNFGLSKAKGEWVFYIDSDEVVSDKLAKEIKKSIKIGDGYYLKRNDFVFGRFLKHGETSRVRLLRLGRKGTGIWQRPVHETWNITGAVGTLSEPLLHFPHPNVAQFIEEINTYSTINAHFLFNQKIQCPWWHIIAYPKAKFFLNYFWYLGFMDGTAGAVSAIMMSMHSFLTRAKLYLLWHKK</sequence>
<dbReference type="Proteomes" id="UP000178759">
    <property type="component" value="Unassembled WGS sequence"/>
</dbReference>